<sequence>MNYIQALQAFLQKDPEIGKMVGERVGFLRMPTNTEKPYIIFNEQEWSPALLNQDDYESGLDCFPVLIDVVVDYQQANLGRQLRQKIREKI</sequence>
<protein>
    <submittedName>
        <fullName evidence="1">Uncharacterized protein</fullName>
    </submittedName>
</protein>
<evidence type="ECO:0000313" key="1">
    <source>
        <dbReference type="EMBL" id="DAD88443.1"/>
    </source>
</evidence>
<proteinExistence type="predicted"/>
<accession>A0A8S5N2S2</accession>
<dbReference type="InterPro" id="IPR021508">
    <property type="entry name" value="Gp17-like"/>
</dbReference>
<dbReference type="Pfam" id="PF11367">
    <property type="entry name" value="Tail_completion_gp17"/>
    <property type="match status" value="1"/>
</dbReference>
<organism evidence="1">
    <name type="scientific">Podoviridae sp. cttxo15</name>
    <dbReference type="NCBI Taxonomy" id="2826584"/>
    <lineage>
        <taxon>Viruses</taxon>
        <taxon>Duplodnaviria</taxon>
        <taxon>Heunggongvirae</taxon>
        <taxon>Uroviricota</taxon>
        <taxon>Caudoviricetes</taxon>
    </lineage>
</organism>
<reference evidence="1" key="1">
    <citation type="journal article" date="2021" name="Proc. Natl. Acad. Sci. U.S.A.">
        <title>A Catalog of Tens of Thousands of Viruses from Human Metagenomes Reveals Hidden Associations with Chronic Diseases.</title>
        <authorList>
            <person name="Tisza M.J."/>
            <person name="Buck C.B."/>
        </authorList>
    </citation>
    <scope>NUCLEOTIDE SEQUENCE</scope>
    <source>
        <strain evidence="1">Cttxo15</strain>
    </source>
</reference>
<dbReference type="EMBL" id="BK015041">
    <property type="protein sequence ID" value="DAD88443.1"/>
    <property type="molecule type" value="Genomic_DNA"/>
</dbReference>
<name>A0A8S5N2S2_9CAUD</name>